<proteinExistence type="predicted"/>
<dbReference type="EMBL" id="CATOUU010000142">
    <property type="protein sequence ID" value="CAI9917828.1"/>
    <property type="molecule type" value="Genomic_DNA"/>
</dbReference>
<reference evidence="3 4" key="2">
    <citation type="submission" date="2024-07" db="EMBL/GenBank/DDBJ databases">
        <authorList>
            <person name="Akdeniz Z."/>
        </authorList>
    </citation>
    <scope>NUCLEOTIDE SEQUENCE [LARGE SCALE GENOMIC DNA]</scope>
</reference>
<dbReference type="Proteomes" id="UP001642409">
    <property type="component" value="Unassembled WGS sequence"/>
</dbReference>
<evidence type="ECO:0000313" key="3">
    <source>
        <dbReference type="EMBL" id="CAL6100327.1"/>
    </source>
</evidence>
<evidence type="ECO:0000256" key="1">
    <source>
        <dbReference type="SAM" id="MobiDB-lite"/>
    </source>
</evidence>
<dbReference type="EMBL" id="CAXDID020000529">
    <property type="protein sequence ID" value="CAL6100327.1"/>
    <property type="molecule type" value="Genomic_DNA"/>
</dbReference>
<comment type="caution">
    <text evidence="2">The sequence shown here is derived from an EMBL/GenBank/DDBJ whole genome shotgun (WGS) entry which is preliminary data.</text>
</comment>
<evidence type="ECO:0000313" key="4">
    <source>
        <dbReference type="Proteomes" id="UP001642409"/>
    </source>
</evidence>
<organism evidence="2">
    <name type="scientific">Hexamita inflata</name>
    <dbReference type="NCBI Taxonomy" id="28002"/>
    <lineage>
        <taxon>Eukaryota</taxon>
        <taxon>Metamonada</taxon>
        <taxon>Diplomonadida</taxon>
        <taxon>Hexamitidae</taxon>
        <taxon>Hexamitinae</taxon>
        <taxon>Hexamita</taxon>
    </lineage>
</organism>
<gene>
    <name evidence="2" type="ORF">HINF_LOCUS5473</name>
    <name evidence="3" type="ORF">HINF_LOCUS70504</name>
</gene>
<protein>
    <submittedName>
        <fullName evidence="2">Uncharacterized protein</fullName>
    </submittedName>
</protein>
<sequence length="1229" mass="144466">MKQIPIFLQYSRHAVPRFDRFALYSPDSNKNATSIKQCLEASQFETNDLYCLQFRQLPVLGYVSDYLIPSDAQNFIVSKSFSDSTFNTCSAILKTEFYTPDQLRPFADQIQPDQLSQHIIYNIRNPQLHPVLKIVNTLSIKPRDQATLFYKAAVSVQNVSKQQNSILNVKQGNFKDLLVNYYGDDLDVLAHYVQQPDQDRVSKLSHELDTYVNPKVQVLVRNKFNHFAILIGEMIHYQYESISYPGAYFQVLFNNPQQLNSKINVISVVNVQTLSDQINPFIKAAVNHVLQDQTFNQKQQQNAFTNKLRKQFRDAVPITEQPIEFSLNIDEDLYKLSKEIKFRNLFEQDVVLLLRILATCLSSMRFRNRTHFQLNEQQIRAFKKFSITQNELCIQHDLLSEWLIEFFQTQKKEPKEVLACPSLYGYAQQEEIPNNDLYLQFQAANIVPSQKQLEKLLTKPIQTASVLCLLNNDNRKSVKIMHQQMERETFYDQFFERFEFREYQNPTYLLSYDEVLYALRSDSELNYKQTEIKRAVTELEKYNIQTNDLNLCQVLQFRLYLKFCTKEHTVFTNSTVILTEQNYIQGFDFDKLFVEQFELLINKFYQETLEYVNQFSIYNEICAEFSLNDGTKYVYQLDEFKLSEHLCYINQSGVYIVAQNKVQQLHSNGYVMRKINNKIERVDGTYMNLQDVQKAFNDKNELFGQINNLRFKMLPKCGNIPVVLSIVIQPTEKQIIKNTLSQVEDMKSIPQDHISILKPEEVISNNGFVKKVMKSGDDPLRQQVLICFMDENASVQETFNFLNKKFQFHANERLSVMHVGYKLTLKTFHQYGNYMNGEIPGSLFKIDSTVQTTKLFEYLLRENNLLYKELNRRKNYKANQISKCVQFGDLDKVQKLALDIQIQDQISLAHVIKYVTQPLTHHKFRNVLRIPQILSNVTKSCKQFAIDQQIENNIFFTQVEHVIPPLNQYYAYEQFLVKEKQLAQFKPEVQLTIAEQAVADVNAIEQLVYDMVDEIHRQYHEKPEQERLDQIHNDFKADLQNCRLFFNQQPPVTRPRPSHYAQLIINNKNDFVNLTESLIQISSVLDHVLKFEPVQQDLLFIHQQNALETFKSPKTPSQNLSQTAKVQFKSPQKKLSVQELAQRFRSPKKELEFKFIDKNNKVTIPKYNLEKQEQQLKEQIKQEQIKEENTEVKKPVRPQRPDKPKSVKQEDAKKSLREQLKSIEERAYI</sequence>
<reference evidence="2" key="1">
    <citation type="submission" date="2023-06" db="EMBL/GenBank/DDBJ databases">
        <authorList>
            <person name="Kurt Z."/>
        </authorList>
    </citation>
    <scope>NUCLEOTIDE SEQUENCE</scope>
</reference>
<evidence type="ECO:0000313" key="2">
    <source>
        <dbReference type="EMBL" id="CAI9917828.1"/>
    </source>
</evidence>
<keyword evidence="4" id="KW-1185">Reference proteome</keyword>
<dbReference type="AlphaFoldDB" id="A0AA86NEF3"/>
<feature type="region of interest" description="Disordered" evidence="1">
    <location>
        <begin position="1180"/>
        <end position="1217"/>
    </location>
</feature>
<accession>A0AA86NEF3</accession>
<name>A0AA86NEF3_9EUKA</name>